<dbReference type="AlphaFoldDB" id="A0A0A3ZPW7"/>
<dbReference type="Proteomes" id="UP000030351">
    <property type="component" value="Unassembled WGS sequence"/>
</dbReference>
<evidence type="ECO:0000313" key="2">
    <source>
        <dbReference type="Proteomes" id="UP000030351"/>
    </source>
</evidence>
<name>A0A0A3ZPW7_9GAMM</name>
<organism evidence="1 2">
    <name type="scientific">Erwinia typographi</name>
    <dbReference type="NCBI Taxonomy" id="371042"/>
    <lineage>
        <taxon>Bacteria</taxon>
        <taxon>Pseudomonadati</taxon>
        <taxon>Pseudomonadota</taxon>
        <taxon>Gammaproteobacteria</taxon>
        <taxon>Enterobacterales</taxon>
        <taxon>Erwiniaceae</taxon>
        <taxon>Erwinia</taxon>
    </lineage>
</organism>
<dbReference type="OrthoDB" id="6637365at2"/>
<comment type="caution">
    <text evidence="1">The sequence shown here is derived from an EMBL/GenBank/DDBJ whole genome shotgun (WGS) entry which is preliminary data.</text>
</comment>
<dbReference type="RefSeq" id="WP_034898076.1">
    <property type="nucleotide sequence ID" value="NZ_JRUQ01000069.1"/>
</dbReference>
<protein>
    <submittedName>
        <fullName evidence="1">Uncharacterized protein</fullName>
    </submittedName>
</protein>
<proteinExistence type="predicted"/>
<dbReference type="EMBL" id="JRUQ01000069">
    <property type="protein sequence ID" value="KGT87768.1"/>
    <property type="molecule type" value="Genomic_DNA"/>
</dbReference>
<reference evidence="1 2" key="1">
    <citation type="submission" date="2014-10" db="EMBL/GenBank/DDBJ databases">
        <title>Genome sequence of Erwinia typographi M043b.</title>
        <authorList>
            <person name="Chan K.-G."/>
            <person name="Tan W.-S."/>
        </authorList>
    </citation>
    <scope>NUCLEOTIDE SEQUENCE [LARGE SCALE GENOMIC DNA]</scope>
    <source>
        <strain evidence="1 2">M043b</strain>
    </source>
</reference>
<gene>
    <name evidence="1" type="ORF">NG99_22560</name>
</gene>
<sequence>MRELKLTEVSAVSGAGKLQDNIAASIGDFFTGIFNKVSTVIDLGYTKDDANNLGTDVGQRVGGIIESHVNKLINYLSSWSK</sequence>
<keyword evidence="2" id="KW-1185">Reference proteome</keyword>
<accession>A0A0A3ZPW7</accession>
<evidence type="ECO:0000313" key="1">
    <source>
        <dbReference type="EMBL" id="KGT87768.1"/>
    </source>
</evidence>